<feature type="domain" description="PsV capsid protein C-terminal" evidence="2">
    <location>
        <begin position="334"/>
        <end position="386"/>
    </location>
</feature>
<dbReference type="Gene3D" id="1.20.272.60">
    <property type="match status" value="1"/>
</dbReference>
<gene>
    <name evidence="3" type="primary">CP</name>
</gene>
<accession>A0AAU8J753</accession>
<feature type="compositionally biased region" description="Polar residues" evidence="1">
    <location>
        <begin position="31"/>
        <end position="45"/>
    </location>
</feature>
<evidence type="ECO:0000256" key="1">
    <source>
        <dbReference type="SAM" id="MobiDB-lite"/>
    </source>
</evidence>
<evidence type="ECO:0000259" key="2">
    <source>
        <dbReference type="Pfam" id="PF22408"/>
    </source>
</evidence>
<feature type="region of interest" description="Disordered" evidence="1">
    <location>
        <begin position="1"/>
        <end position="47"/>
    </location>
</feature>
<feature type="compositionally biased region" description="Polar residues" evidence="1">
    <location>
        <begin position="1"/>
        <end position="10"/>
    </location>
</feature>
<name>A0AAU8J753_9VIRU</name>
<dbReference type="Pfam" id="PF22408">
    <property type="entry name" value="PsV_CP_C"/>
    <property type="match status" value="1"/>
</dbReference>
<sequence length="420" mass="46387">MSADNTSSSEGRTRPGDNPNRLNAKRRSGARPQTKNSSGGSSQSMRLGWIDPLPQVDVIYPLGLEPNVEATPAGEVDLDFALPETIVQPFASVIESVGDRIMLDDTEKLKCDRALRSLSFFKAARQLYSTMQDHEKAANQPLKAVYYDETPIPLHMAGALGIIGHMQTKVGDVLVRDAGILFKRWVARGIQICSPKHYRGDCSALIWLDRESHKCIQRLARERIASLVKQTYTVKTGVIDITVSMPQLVDQDLNVYYNQINDNVPNADDIRHCVAALQSTYQQYRDDDDLPHGVTRQDIIASVGLVSAPRHFEIPALRDGFEDFISQYVTDIKWRIESVFKTGPPPAGSTGYGAQTVTSGATDNTARWQFPLSDADVNIGYLFSPSKGFTLFPKMVGYARRSRDAAAAAFAQQDGKAFTS</sequence>
<protein>
    <submittedName>
        <fullName evidence="3">Capsid protein</fullName>
    </submittedName>
</protein>
<evidence type="ECO:0000313" key="3">
    <source>
        <dbReference type="EMBL" id="XCK16959.1"/>
    </source>
</evidence>
<dbReference type="InterPro" id="IPR055062">
    <property type="entry name" value="PsV_CP_C"/>
</dbReference>
<proteinExistence type="predicted"/>
<organism evidence="3">
    <name type="scientific">Nigrospora oryzae partitivirus 2</name>
    <dbReference type="NCBI Taxonomy" id="3231912"/>
    <lineage>
        <taxon>Viruses</taxon>
        <taxon>Riboviria</taxon>
        <taxon>Orthornavirae</taxon>
        <taxon>Pisuviricota</taxon>
        <taxon>Duplopiviricetes</taxon>
        <taxon>Durnavirales</taxon>
        <taxon>Partitiviridae</taxon>
    </lineage>
</organism>
<dbReference type="EMBL" id="PP975247">
    <property type="protein sequence ID" value="XCK16959.1"/>
    <property type="molecule type" value="Genomic_RNA"/>
</dbReference>
<reference evidence="3" key="1">
    <citation type="submission" date="2024-06" db="EMBL/GenBank/DDBJ databases">
        <authorList>
            <person name="Zhong J."/>
            <person name="Chen Y."/>
        </authorList>
    </citation>
    <scope>NUCLEOTIDE SEQUENCE</scope>
    <source>
        <strain evidence="3">CZ-1</strain>
    </source>
</reference>